<organism evidence="3 4">
    <name type="scientific">Phocaeicola barnesiae</name>
    <dbReference type="NCBI Taxonomy" id="376804"/>
    <lineage>
        <taxon>Bacteria</taxon>
        <taxon>Pseudomonadati</taxon>
        <taxon>Bacteroidota</taxon>
        <taxon>Bacteroidia</taxon>
        <taxon>Bacteroidales</taxon>
        <taxon>Bacteroidaceae</taxon>
        <taxon>Phocaeicola</taxon>
    </lineage>
</organism>
<name>A0AAW5N9M1_9BACT</name>
<feature type="transmembrane region" description="Helical" evidence="1">
    <location>
        <begin position="35"/>
        <end position="57"/>
    </location>
</feature>
<keyword evidence="1" id="KW-0812">Transmembrane</keyword>
<comment type="caution">
    <text evidence="3">The sequence shown here is derived from an EMBL/GenBank/DDBJ whole genome shotgun (WGS) entry which is preliminary data.</text>
</comment>
<dbReference type="Proteomes" id="UP001204579">
    <property type="component" value="Unassembled WGS sequence"/>
</dbReference>
<dbReference type="RefSeq" id="WP_258336159.1">
    <property type="nucleotide sequence ID" value="NZ_CAUCAW010000001.1"/>
</dbReference>
<evidence type="ECO:0000313" key="3">
    <source>
        <dbReference type="EMBL" id="MCR8874988.1"/>
    </source>
</evidence>
<sequence length="142" mass="16898">MDRIFHPRIGWWYWLLIAVTSGFLFYFFWEHHTLLMLILAVCVVFEIEMLIHTRYIISADNHLRIETGRFVRNSTIELERIVRIRKVRSLVFWAPALSFDRLEIICEKKSGNGTASVLIAPQNPDDFIHWLLKRNSQIQVDI</sequence>
<evidence type="ECO:0000259" key="2">
    <source>
        <dbReference type="Pfam" id="PF06713"/>
    </source>
</evidence>
<feature type="transmembrane region" description="Helical" evidence="1">
    <location>
        <begin position="12"/>
        <end position="29"/>
    </location>
</feature>
<gene>
    <name evidence="3" type="ORF">NW209_13375</name>
</gene>
<keyword evidence="1" id="KW-0472">Membrane</keyword>
<dbReference type="AlphaFoldDB" id="A0AAW5N9M1"/>
<dbReference type="EMBL" id="JANRHJ010000017">
    <property type="protein sequence ID" value="MCR8874988.1"/>
    <property type="molecule type" value="Genomic_DNA"/>
</dbReference>
<keyword evidence="4" id="KW-1185">Reference proteome</keyword>
<evidence type="ECO:0000313" key="4">
    <source>
        <dbReference type="Proteomes" id="UP001204579"/>
    </source>
</evidence>
<dbReference type="GO" id="GO:0030153">
    <property type="term" value="P:bacteriocin immunity"/>
    <property type="evidence" value="ECO:0007669"/>
    <property type="project" value="InterPro"/>
</dbReference>
<proteinExistence type="predicted"/>
<dbReference type="InterPro" id="IPR009589">
    <property type="entry name" value="PH_YyaB-like"/>
</dbReference>
<dbReference type="Pfam" id="PF06713">
    <property type="entry name" value="bPH_4"/>
    <property type="match status" value="1"/>
</dbReference>
<accession>A0AAW5N9M1</accession>
<feature type="domain" description="Uncharacterized protein YyaB-like PH" evidence="2">
    <location>
        <begin position="53"/>
        <end position="135"/>
    </location>
</feature>
<reference evidence="3 4" key="1">
    <citation type="submission" date="2022-08" db="EMBL/GenBank/DDBJ databases">
        <authorList>
            <person name="Zeman M."/>
            <person name="Kubasova T."/>
        </authorList>
    </citation>
    <scope>NUCLEOTIDE SEQUENCE [LARGE SCALE GENOMIC DNA]</scope>
    <source>
        <strain evidence="3 4">ET62</strain>
    </source>
</reference>
<protein>
    <submittedName>
        <fullName evidence="3">PH domain-containing protein</fullName>
    </submittedName>
</protein>
<evidence type="ECO:0000256" key="1">
    <source>
        <dbReference type="SAM" id="Phobius"/>
    </source>
</evidence>
<keyword evidence="1" id="KW-1133">Transmembrane helix</keyword>